<dbReference type="AlphaFoldDB" id="D7BB57"/>
<keyword evidence="4" id="KW-0051">Antiviral defense</keyword>
<keyword evidence="3" id="KW-0694">RNA-binding</keyword>
<dbReference type="NCBIfam" id="TIGR01903">
    <property type="entry name" value="cas5_csm4"/>
    <property type="match status" value="1"/>
</dbReference>
<gene>
    <name evidence="6" type="ordered locus">Mesil_0702</name>
</gene>
<dbReference type="GO" id="GO:0003723">
    <property type="term" value="F:RNA binding"/>
    <property type="evidence" value="ECO:0007669"/>
    <property type="project" value="UniProtKB-KW"/>
</dbReference>
<dbReference type="InterPro" id="IPR005510">
    <property type="entry name" value="Csm4"/>
</dbReference>
<dbReference type="STRING" id="526227.Mesil_0702"/>
<evidence type="ECO:0000256" key="2">
    <source>
        <dbReference type="ARBA" id="ARBA00016109"/>
    </source>
</evidence>
<dbReference type="Pfam" id="PF03787">
    <property type="entry name" value="RAMPs"/>
    <property type="match status" value="1"/>
</dbReference>
<dbReference type="OrthoDB" id="24506at2"/>
<feature type="domain" description="CRISPR type III-associated protein" evidence="5">
    <location>
        <begin position="20"/>
        <end position="194"/>
    </location>
</feature>
<comment type="similarity">
    <text evidence="1">Belongs to the CRISPR-associated Csm4 family.</text>
</comment>
<reference evidence="6 7" key="1">
    <citation type="journal article" date="2010" name="Stand. Genomic Sci.">
        <title>Complete genome sequence of Meiothermus silvanus type strain (VI-R2).</title>
        <authorList>
            <person name="Sikorski J."/>
            <person name="Tindall B.J."/>
            <person name="Lowry S."/>
            <person name="Lucas S."/>
            <person name="Nolan M."/>
            <person name="Copeland A."/>
            <person name="Glavina Del Rio T."/>
            <person name="Tice H."/>
            <person name="Cheng J.F."/>
            <person name="Han C."/>
            <person name="Pitluck S."/>
            <person name="Liolios K."/>
            <person name="Ivanova N."/>
            <person name="Mavromatis K."/>
            <person name="Mikhailova N."/>
            <person name="Pati A."/>
            <person name="Goodwin L."/>
            <person name="Chen A."/>
            <person name="Palaniappan K."/>
            <person name="Land M."/>
            <person name="Hauser L."/>
            <person name="Chang Y.J."/>
            <person name="Jeffries C.D."/>
            <person name="Rohde M."/>
            <person name="Goker M."/>
            <person name="Woyke T."/>
            <person name="Bristow J."/>
            <person name="Eisen J.A."/>
            <person name="Markowitz V."/>
            <person name="Hugenholtz P."/>
            <person name="Kyrpides N.C."/>
            <person name="Klenk H.P."/>
            <person name="Lapidus A."/>
        </authorList>
    </citation>
    <scope>NUCLEOTIDE SEQUENCE [LARGE SCALE GENOMIC DNA]</scope>
    <source>
        <strain evidence="7">ATCC 700542 / DSM 9946 / VI-R2</strain>
    </source>
</reference>
<organism evidence="6 7">
    <name type="scientific">Allomeiothermus silvanus (strain ATCC 700542 / DSM 9946 / NBRC 106475 / NCIMB 13440 / VI-R2)</name>
    <name type="common">Thermus silvanus</name>
    <dbReference type="NCBI Taxonomy" id="526227"/>
    <lineage>
        <taxon>Bacteria</taxon>
        <taxon>Thermotogati</taxon>
        <taxon>Deinococcota</taxon>
        <taxon>Deinococci</taxon>
        <taxon>Thermales</taxon>
        <taxon>Thermaceae</taxon>
        <taxon>Allomeiothermus</taxon>
    </lineage>
</organism>
<evidence type="ECO:0000256" key="3">
    <source>
        <dbReference type="ARBA" id="ARBA00022884"/>
    </source>
</evidence>
<name>D7BB57_ALLS1</name>
<dbReference type="eggNOG" id="COG1567">
    <property type="taxonomic scope" value="Bacteria"/>
</dbReference>
<dbReference type="GO" id="GO:0051607">
    <property type="term" value="P:defense response to virus"/>
    <property type="evidence" value="ECO:0007669"/>
    <property type="project" value="UniProtKB-KW"/>
</dbReference>
<dbReference type="KEGG" id="msv:Mesil_0702"/>
<evidence type="ECO:0000313" key="6">
    <source>
        <dbReference type="EMBL" id="ADH62617.1"/>
    </source>
</evidence>
<evidence type="ECO:0000256" key="1">
    <source>
        <dbReference type="ARBA" id="ARBA00005772"/>
    </source>
</evidence>
<keyword evidence="7" id="KW-1185">Reference proteome</keyword>
<dbReference type="HOGENOM" id="CLU_076034_0_0_0"/>
<dbReference type="Proteomes" id="UP000001916">
    <property type="component" value="Chromosome"/>
</dbReference>
<proteinExistence type="inferred from homology"/>
<evidence type="ECO:0000259" key="5">
    <source>
        <dbReference type="Pfam" id="PF03787"/>
    </source>
</evidence>
<evidence type="ECO:0000256" key="4">
    <source>
        <dbReference type="ARBA" id="ARBA00023118"/>
    </source>
</evidence>
<dbReference type="EMBL" id="CP002042">
    <property type="protein sequence ID" value="ADH62617.1"/>
    <property type="molecule type" value="Genomic_DNA"/>
</dbReference>
<accession>D7BB57</accession>
<dbReference type="InterPro" id="IPR005537">
    <property type="entry name" value="RAMP_III_fam"/>
</dbReference>
<evidence type="ECO:0000313" key="7">
    <source>
        <dbReference type="Proteomes" id="UP000001916"/>
    </source>
</evidence>
<protein>
    <recommendedName>
        <fullName evidence="2">CRISPR system Cms protein Csm4</fullName>
    </recommendedName>
</protein>
<sequence length="295" mass="33280">MRVKAFHLALGSISAPPSAPTLWGHLAWWVRYTQGERALLEWLEAFRHDPPFLISSAFPTGYLPRPLLPQVRIDDTAKRKSLKSIRYLSFATFARVIREGEQALLESPELKEKKAPKVTLATQTRVGINRTTGTAQEGILFTDRVYWLGDQEKKQTWTVYVQIRQPADYLEQALREIGTFGYGGKASVGLGRFEVVDTQEMDLPEAPSPTHYVTLSPTLPKGEGYWALETYWGRLGGHYAQAETPFKRPYLRAKEGSVFREQPTAGLLDVTPEPAPEGGVKIWEYLYAFPLGVRV</sequence>
<dbReference type="RefSeq" id="WP_013157206.1">
    <property type="nucleotide sequence ID" value="NC_014212.1"/>
</dbReference>